<organism evidence="2 3">
    <name type="scientific">Myroides marinus</name>
    <dbReference type="NCBI Taxonomy" id="703342"/>
    <lineage>
        <taxon>Bacteria</taxon>
        <taxon>Pseudomonadati</taxon>
        <taxon>Bacteroidota</taxon>
        <taxon>Flavobacteriia</taxon>
        <taxon>Flavobacteriales</taxon>
        <taxon>Flavobacteriaceae</taxon>
        <taxon>Myroides</taxon>
    </lineage>
</organism>
<dbReference type="Pfam" id="PF05751">
    <property type="entry name" value="FixH"/>
    <property type="match status" value="1"/>
</dbReference>
<keyword evidence="1" id="KW-0812">Transmembrane</keyword>
<gene>
    <name evidence="2" type="ORF">SAMN04488018_10668</name>
</gene>
<reference evidence="2 3" key="1">
    <citation type="submission" date="2016-10" db="EMBL/GenBank/DDBJ databases">
        <authorList>
            <person name="de Groot N.N."/>
        </authorList>
    </citation>
    <scope>NUCLEOTIDE SEQUENCE [LARGE SCALE GENOMIC DNA]</scope>
    <source>
        <strain evidence="2 3">DSM 23048</strain>
    </source>
</reference>
<evidence type="ECO:0000313" key="2">
    <source>
        <dbReference type="EMBL" id="SEI87828.1"/>
    </source>
</evidence>
<dbReference type="GeneID" id="82256870"/>
<name>A0A1H6U634_9FLAO</name>
<evidence type="ECO:0000313" key="3">
    <source>
        <dbReference type="Proteomes" id="UP000183077"/>
    </source>
</evidence>
<keyword evidence="1" id="KW-0472">Membrane</keyword>
<protein>
    <submittedName>
        <fullName evidence="2">FixH protein</fullName>
    </submittedName>
</protein>
<dbReference type="InterPro" id="IPR008620">
    <property type="entry name" value="FixH"/>
</dbReference>
<evidence type="ECO:0000256" key="1">
    <source>
        <dbReference type="SAM" id="Phobius"/>
    </source>
</evidence>
<sequence>MIKFNYITYFIVVIGGFMAFILYFVYKIQTDKTYDHELVLENYYESELKFNKQLNYAANTDLNTVSIDITPDQLIINLNHVTNPINNSGMISFYRPNDKTKDHQISFSPDQKSIEIPLKELALGRWNIHISWDTLEGKKVQQFKINI</sequence>
<dbReference type="RefSeq" id="WP_074745652.1">
    <property type="nucleotide sequence ID" value="NZ_FNYS01000006.1"/>
</dbReference>
<dbReference type="EMBL" id="FNYS01000006">
    <property type="protein sequence ID" value="SEI87828.1"/>
    <property type="molecule type" value="Genomic_DNA"/>
</dbReference>
<accession>A0A1H6U634</accession>
<feature type="transmembrane region" description="Helical" evidence="1">
    <location>
        <begin position="6"/>
        <end position="26"/>
    </location>
</feature>
<dbReference type="AlphaFoldDB" id="A0A1H6U634"/>
<keyword evidence="1" id="KW-1133">Transmembrane helix</keyword>
<proteinExistence type="predicted"/>
<dbReference type="Proteomes" id="UP000183077">
    <property type="component" value="Unassembled WGS sequence"/>
</dbReference>